<evidence type="ECO:0000256" key="1">
    <source>
        <dbReference type="SAM" id="MobiDB-lite"/>
    </source>
</evidence>
<feature type="region of interest" description="Disordered" evidence="1">
    <location>
        <begin position="145"/>
        <end position="171"/>
    </location>
</feature>
<organism evidence="2 3">
    <name type="scientific">Novipirellula caenicola</name>
    <dbReference type="NCBI Taxonomy" id="1536901"/>
    <lineage>
        <taxon>Bacteria</taxon>
        <taxon>Pseudomonadati</taxon>
        <taxon>Planctomycetota</taxon>
        <taxon>Planctomycetia</taxon>
        <taxon>Pirellulales</taxon>
        <taxon>Pirellulaceae</taxon>
        <taxon>Novipirellula</taxon>
    </lineage>
</organism>
<protein>
    <submittedName>
        <fullName evidence="2">Uncharacterized protein</fullName>
    </submittedName>
</protein>
<keyword evidence="3" id="KW-1185">Reference proteome</keyword>
<evidence type="ECO:0000313" key="2">
    <source>
        <dbReference type="EMBL" id="GAA5509158.1"/>
    </source>
</evidence>
<name>A0ABP9VVJ6_9BACT</name>
<proteinExistence type="predicted"/>
<dbReference type="EMBL" id="BAABRO010000012">
    <property type="protein sequence ID" value="GAA5509158.1"/>
    <property type="molecule type" value="Genomic_DNA"/>
</dbReference>
<feature type="compositionally biased region" description="Low complexity" evidence="1">
    <location>
        <begin position="149"/>
        <end position="162"/>
    </location>
</feature>
<accession>A0ABP9VVJ6</accession>
<reference evidence="2 3" key="1">
    <citation type="submission" date="2024-02" db="EMBL/GenBank/DDBJ databases">
        <title>Rhodopirellula caenicola NBRC 110016.</title>
        <authorList>
            <person name="Ichikawa N."/>
            <person name="Katano-Makiyama Y."/>
            <person name="Hidaka K."/>
        </authorList>
    </citation>
    <scope>NUCLEOTIDE SEQUENCE [LARGE SCALE GENOMIC DNA]</scope>
    <source>
        <strain evidence="2 3">NBRC 110016</strain>
    </source>
</reference>
<dbReference type="Proteomes" id="UP001416858">
    <property type="component" value="Unassembled WGS sequence"/>
</dbReference>
<gene>
    <name evidence="2" type="ORF">Rcae01_04656</name>
</gene>
<comment type="caution">
    <text evidence="2">The sequence shown here is derived from an EMBL/GenBank/DDBJ whole genome shotgun (WGS) entry which is preliminary data.</text>
</comment>
<dbReference type="RefSeq" id="WP_345685985.1">
    <property type="nucleotide sequence ID" value="NZ_BAABRO010000012.1"/>
</dbReference>
<sequence>MQKFIDRRGRVWIVDIDNTTLRRVKALTDVRLLDAIDGDLITQLSSDPLLLGDVLFAICKPQADQQDVDDEAFAEGLAGDAIDEACKAVVDALVAYFPESRRRLLRKAADKQRLIETRGMEAIERRLDDPKLVDTLLSDLERKLGVPTLNGSSSNSPELSESTPDHSPSAS</sequence>
<evidence type="ECO:0000313" key="3">
    <source>
        <dbReference type="Proteomes" id="UP001416858"/>
    </source>
</evidence>